<dbReference type="SUPFAM" id="SSF53738">
    <property type="entry name" value="Phosphoglucomutase, first 3 domains"/>
    <property type="match status" value="4"/>
</dbReference>
<dbReference type="InterPro" id="IPR016066">
    <property type="entry name" value="A-D-PHexomutase_CS"/>
</dbReference>
<keyword evidence="8 11" id="KW-0413">Isomerase</keyword>
<dbReference type="InterPro" id="IPR005844">
    <property type="entry name" value="A-D-PHexomutase_a/b/a-I"/>
</dbReference>
<evidence type="ECO:0000256" key="7">
    <source>
        <dbReference type="ARBA" id="ARBA00022842"/>
    </source>
</evidence>
<feature type="binding site" evidence="13">
    <location>
        <position position="529"/>
    </location>
    <ligand>
        <name>substrate</name>
    </ligand>
</feature>
<feature type="active site" description="Phosphoserine intermediate" evidence="12">
    <location>
        <position position="78"/>
    </location>
</feature>
<evidence type="ECO:0000256" key="10">
    <source>
        <dbReference type="ARBA" id="ARBA00032065"/>
    </source>
</evidence>
<feature type="domain" description="Alpha-D-phosphohexomutase alpha/beta/alpha" evidence="16">
    <location>
        <begin position="123"/>
        <end position="187"/>
    </location>
</feature>
<comment type="pathway">
    <text evidence="2 11">Nucleotide-sugar biosynthesis; UDP-N-acetyl-alpha-D-glucosamine biosynthesis; N-acetyl-alpha-D-glucosamine 1-phosphate from alpha-D-glucosamine 6-phosphate (route I): step 2/2.</text>
</comment>
<dbReference type="InterPro" id="IPR016657">
    <property type="entry name" value="PAGM"/>
</dbReference>
<organism evidence="19 20">
    <name type="scientific">Tremella mesenterica</name>
    <name type="common">Jelly fungus</name>
    <dbReference type="NCBI Taxonomy" id="5217"/>
    <lineage>
        <taxon>Eukaryota</taxon>
        <taxon>Fungi</taxon>
        <taxon>Dikarya</taxon>
        <taxon>Basidiomycota</taxon>
        <taxon>Agaricomycotina</taxon>
        <taxon>Tremellomycetes</taxon>
        <taxon>Tremellales</taxon>
        <taxon>Tremellaceae</taxon>
        <taxon>Tremella</taxon>
    </lineage>
</organism>
<dbReference type="PIRSF" id="PIRSF016408">
    <property type="entry name" value="PAGM"/>
    <property type="match status" value="1"/>
</dbReference>
<evidence type="ECO:0000259" key="18">
    <source>
        <dbReference type="Pfam" id="PF21405"/>
    </source>
</evidence>
<dbReference type="Gene3D" id="3.30.310.50">
    <property type="entry name" value="Alpha-D-phosphohexomutase, C-terminal domain"/>
    <property type="match status" value="1"/>
</dbReference>
<feature type="domain" description="Phosphoacetylglucosamine mutase AMG1" evidence="18">
    <location>
        <begin position="221"/>
        <end position="304"/>
    </location>
</feature>
<gene>
    <name evidence="19" type="ORF">M231_06371</name>
</gene>
<evidence type="ECO:0000256" key="14">
    <source>
        <dbReference type="PIRSR" id="PIRSR016408-3"/>
    </source>
</evidence>
<dbReference type="UniPathway" id="UPA00113">
    <property type="reaction ID" value="UER00530"/>
</dbReference>
<evidence type="ECO:0000256" key="2">
    <source>
        <dbReference type="ARBA" id="ARBA00004865"/>
    </source>
</evidence>
<accession>A0A4Q1BE98</accession>
<feature type="binding site" evidence="14">
    <location>
        <position position="297"/>
    </location>
    <ligand>
        <name>Mg(2+)</name>
        <dbReference type="ChEBI" id="CHEBI:18420"/>
    </ligand>
</feature>
<dbReference type="PROSITE" id="PS00710">
    <property type="entry name" value="PGM_PMM"/>
    <property type="match status" value="1"/>
</dbReference>
<keyword evidence="6 11" id="KW-0479">Metal-binding</keyword>
<evidence type="ECO:0000256" key="13">
    <source>
        <dbReference type="PIRSR" id="PIRSR016408-2"/>
    </source>
</evidence>
<feature type="binding site" evidence="14">
    <location>
        <position position="299"/>
    </location>
    <ligand>
        <name>Mg(2+)</name>
        <dbReference type="ChEBI" id="CHEBI:18420"/>
    </ligand>
</feature>
<dbReference type="GO" id="GO:0000287">
    <property type="term" value="F:magnesium ion binding"/>
    <property type="evidence" value="ECO:0007669"/>
    <property type="project" value="InterPro"/>
</dbReference>
<evidence type="ECO:0000313" key="19">
    <source>
        <dbReference type="EMBL" id="RXK36334.1"/>
    </source>
</evidence>
<dbReference type="STRING" id="5217.A0A4Q1BE98"/>
<evidence type="ECO:0000256" key="5">
    <source>
        <dbReference type="ARBA" id="ARBA00022553"/>
    </source>
</evidence>
<evidence type="ECO:0000259" key="17">
    <source>
        <dbReference type="Pfam" id="PF21404"/>
    </source>
</evidence>
<feature type="binding site" evidence="14">
    <location>
        <position position="301"/>
    </location>
    <ligand>
        <name>Mg(2+)</name>
        <dbReference type="ChEBI" id="CHEBI:18420"/>
    </ligand>
</feature>
<dbReference type="EMBL" id="SDIL01000100">
    <property type="protein sequence ID" value="RXK36334.1"/>
    <property type="molecule type" value="Genomic_DNA"/>
</dbReference>
<dbReference type="FunCoup" id="A0A4Q1BE98">
    <property type="interactions" value="22"/>
</dbReference>
<feature type="domain" description="Alpha-D-phosphohexomutase C-terminal" evidence="15">
    <location>
        <begin position="504"/>
        <end position="543"/>
    </location>
</feature>
<dbReference type="PANTHER" id="PTHR45955:SF1">
    <property type="entry name" value="PHOSPHOACETYLGLUCOSAMINE MUTASE"/>
    <property type="match status" value="1"/>
</dbReference>
<evidence type="ECO:0000256" key="6">
    <source>
        <dbReference type="ARBA" id="ARBA00022723"/>
    </source>
</evidence>
<feature type="domain" description="Phosphoacetylglucosamine mutase AMG1" evidence="17">
    <location>
        <begin position="319"/>
        <end position="459"/>
    </location>
</feature>
<dbReference type="Gene3D" id="3.40.120.10">
    <property type="entry name" value="Alpha-D-Glucose-1,6-Bisphosphate, subunit A, domain 3"/>
    <property type="match status" value="3"/>
</dbReference>
<dbReference type="InterPro" id="IPR049022">
    <property type="entry name" value="AMG1_III"/>
</dbReference>
<dbReference type="Pfam" id="PF02878">
    <property type="entry name" value="PGM_PMM_I"/>
    <property type="match status" value="2"/>
</dbReference>
<dbReference type="InParanoid" id="A0A4Q1BE98"/>
<evidence type="ECO:0000256" key="1">
    <source>
        <dbReference type="ARBA" id="ARBA00000558"/>
    </source>
</evidence>
<feature type="domain" description="Alpha-D-phosphohexomutase alpha/beta/alpha" evidence="16">
    <location>
        <begin position="67"/>
        <end position="103"/>
    </location>
</feature>
<dbReference type="InterPro" id="IPR016055">
    <property type="entry name" value="A-D-PHexomutase_a/b/a-I/II/III"/>
</dbReference>
<dbReference type="InterPro" id="IPR049023">
    <property type="entry name" value="AMG1_II"/>
</dbReference>
<evidence type="ECO:0000256" key="8">
    <source>
        <dbReference type="ARBA" id="ARBA00023235"/>
    </source>
</evidence>
<comment type="catalytic activity">
    <reaction evidence="1 11">
        <text>N-acetyl-alpha-D-glucosamine 1-phosphate = N-acetyl-D-glucosamine 6-phosphate</text>
        <dbReference type="Rhea" id="RHEA:23804"/>
        <dbReference type="ChEBI" id="CHEBI:57513"/>
        <dbReference type="ChEBI" id="CHEBI:57776"/>
        <dbReference type="EC" id="5.4.2.3"/>
    </reaction>
</comment>
<feature type="binding site" description="via phosphate group" evidence="14">
    <location>
        <position position="78"/>
    </location>
    <ligand>
        <name>Mg(2+)</name>
        <dbReference type="ChEBI" id="CHEBI:18420"/>
    </ligand>
</feature>
<keyword evidence="7 11" id="KW-0460">Magnesium</keyword>
<dbReference type="Proteomes" id="UP000289152">
    <property type="component" value="Unassembled WGS sequence"/>
</dbReference>
<proteinExistence type="inferred from homology"/>
<dbReference type="Pfam" id="PF21404">
    <property type="entry name" value="AMG1_III"/>
    <property type="match status" value="1"/>
</dbReference>
<dbReference type="Pfam" id="PF21405">
    <property type="entry name" value="AMG1_II"/>
    <property type="match status" value="1"/>
</dbReference>
<comment type="similarity">
    <text evidence="3 11">Belongs to the phosphohexose mutase family.</text>
</comment>
<dbReference type="GO" id="GO:0005975">
    <property type="term" value="P:carbohydrate metabolic process"/>
    <property type="evidence" value="ECO:0007669"/>
    <property type="project" value="InterPro"/>
</dbReference>
<dbReference type="SUPFAM" id="SSF55957">
    <property type="entry name" value="Phosphoglucomutase, C-terminal domain"/>
    <property type="match status" value="1"/>
</dbReference>
<comment type="caution">
    <text evidence="19">The sequence shown here is derived from an EMBL/GenBank/DDBJ whole genome shotgun (WGS) entry which is preliminary data.</text>
</comment>
<name>A0A4Q1BE98_TREME</name>
<feature type="binding site" evidence="13">
    <location>
        <begin position="395"/>
        <end position="397"/>
    </location>
    <ligand>
        <name>substrate</name>
    </ligand>
</feature>
<evidence type="ECO:0000259" key="16">
    <source>
        <dbReference type="Pfam" id="PF02878"/>
    </source>
</evidence>
<evidence type="ECO:0000256" key="12">
    <source>
        <dbReference type="PIRSR" id="PIRSR016408-1"/>
    </source>
</evidence>
<feature type="binding site" evidence="13">
    <location>
        <begin position="520"/>
        <end position="524"/>
    </location>
    <ligand>
        <name>substrate</name>
    </ligand>
</feature>
<evidence type="ECO:0000256" key="4">
    <source>
        <dbReference type="ARBA" id="ARBA00012731"/>
    </source>
</evidence>
<dbReference type="PANTHER" id="PTHR45955">
    <property type="entry name" value="PHOSPHOACETYLGLUCOSAMINE MUTASE"/>
    <property type="match status" value="1"/>
</dbReference>
<dbReference type="FunFam" id="3.40.120.10:FF:000013">
    <property type="entry name" value="Phosphoacetylglucosamine mutase"/>
    <property type="match status" value="1"/>
</dbReference>
<keyword evidence="5" id="KW-0597">Phosphoprotein</keyword>
<evidence type="ECO:0000259" key="15">
    <source>
        <dbReference type="Pfam" id="PF00408"/>
    </source>
</evidence>
<reference evidence="19 20" key="1">
    <citation type="submission" date="2016-06" db="EMBL/GenBank/DDBJ databases">
        <title>Evolution of pathogenesis and genome organization in the Tremellales.</title>
        <authorList>
            <person name="Cuomo C."/>
            <person name="Litvintseva A."/>
            <person name="Heitman J."/>
            <person name="Chen Y."/>
            <person name="Sun S."/>
            <person name="Springer D."/>
            <person name="Dromer F."/>
            <person name="Young S."/>
            <person name="Zeng Q."/>
            <person name="Chapman S."/>
            <person name="Gujja S."/>
            <person name="Saif S."/>
            <person name="Birren B."/>
        </authorList>
    </citation>
    <scope>NUCLEOTIDE SEQUENCE [LARGE SCALE GENOMIC DNA]</scope>
    <source>
        <strain evidence="19 20">ATCC 28783</strain>
    </source>
</reference>
<sequence>MALSSTSAAHAHAVLLNSLTEASNLYPKEEGVTYSYGTAGFRTLGAKLPAAVFRTALLAVLRSKRLEGASIGVMITASHNPEPDNGVKIVDPSGEMLDPTWEQHATALSNCPSTDSLISTFTTLATHLHVDLSQPASIIFARDTRPSGPDLVKALEAGLHAFGDNVKIKDVGVTTTPILHYVVKATNDQSGTYGAPTIEGYMQKMSKAFKELVGIRGPLVPLFVDCANGVGSSAVDTMIPLIEDVLLLRPMNTATGTKGALNDECGADYVKTKQAMPPNLAQLGTLDKPGTTGCSFDGDADRIVFYYVEDATRTFKLLDGDKIATMAAVYFKELLLRTKLTGEEKLSMGVVQTAYANGSSTKYLESRDIPVECVQTGVKHLHHAAKKFDIGIYFEANGHGTVLFSPHAIETLRKASPVTLEAGNAIRHLLNFYELINQAVGDAMSDMLLVEAVLAHKGWGSAEWNAGYQDLPNKLEKVIVPDRNHFVTYDAERRLSHPVGLQELVDIEVGKYEMGRAFVRPSGTEDCVRVYAEAKTKEDVEVLIGNVARLVQEASTGQSMVVAS</sequence>
<dbReference type="InterPro" id="IPR005843">
    <property type="entry name" value="A-D-PHexomutase_C"/>
</dbReference>
<dbReference type="VEuPathDB" id="FungiDB:TREMEDRAFT_28226"/>
<dbReference type="AlphaFoldDB" id="A0A4Q1BE98"/>
<keyword evidence="20" id="KW-1185">Reference proteome</keyword>
<dbReference type="OrthoDB" id="1928at2759"/>
<dbReference type="CDD" id="cd03086">
    <property type="entry name" value="PGM3"/>
    <property type="match status" value="1"/>
</dbReference>
<dbReference type="InterPro" id="IPR036900">
    <property type="entry name" value="A-D-PHexomutase_C_sf"/>
</dbReference>
<dbReference type="FunFam" id="3.30.310.50:FF:000003">
    <property type="entry name" value="Phosphoacetylglucosamine mutase"/>
    <property type="match status" value="1"/>
</dbReference>
<dbReference type="GO" id="GO:0004610">
    <property type="term" value="F:phosphoacetylglucosamine mutase activity"/>
    <property type="evidence" value="ECO:0007669"/>
    <property type="project" value="UniProtKB-UniRule"/>
</dbReference>
<dbReference type="EC" id="5.4.2.3" evidence="4 11"/>
<dbReference type="Pfam" id="PF00408">
    <property type="entry name" value="PGM_PMM_IV"/>
    <property type="match status" value="1"/>
</dbReference>
<evidence type="ECO:0000256" key="3">
    <source>
        <dbReference type="ARBA" id="ARBA00010231"/>
    </source>
</evidence>
<protein>
    <recommendedName>
        <fullName evidence="4 11">Phosphoacetylglucosamine mutase</fullName>
        <shortName evidence="11">PAGM</shortName>
        <ecNumber evidence="4 11">5.4.2.3</ecNumber>
    </recommendedName>
    <alternativeName>
        <fullName evidence="10 11">Acetylglucosamine phosphomutase</fullName>
    </alternativeName>
    <alternativeName>
        <fullName evidence="9 11">N-acetylglucosamine-phosphate mutase</fullName>
    </alternativeName>
</protein>
<evidence type="ECO:0000256" key="9">
    <source>
        <dbReference type="ARBA" id="ARBA00031926"/>
    </source>
</evidence>
<comment type="cofactor">
    <cofactor evidence="11 14">
        <name>Mg(2+)</name>
        <dbReference type="ChEBI" id="CHEBI:18420"/>
    </cofactor>
    <text evidence="11 14">Binds 1 Mg(2+) ion per subunit.</text>
</comment>
<evidence type="ECO:0000313" key="20">
    <source>
        <dbReference type="Proteomes" id="UP000289152"/>
    </source>
</evidence>
<comment type="function">
    <text evidence="11">Catalyzes the conversion of GlcNAc-6-P into GlcNAc-1-P during the synthesis of uridine diphosphate/UDP-GlcNAc, which is a biosynthetic precursor of chitin and also supplies the amino sugars for N-linked oligosaccharides of glycoproteins.</text>
</comment>
<evidence type="ECO:0000256" key="11">
    <source>
        <dbReference type="PIRNR" id="PIRNR016408"/>
    </source>
</evidence>
<dbReference type="GO" id="GO:0006048">
    <property type="term" value="P:UDP-N-acetylglucosamine biosynthetic process"/>
    <property type="evidence" value="ECO:0007669"/>
    <property type="project" value="UniProtKB-UniRule"/>
</dbReference>